<feature type="transmembrane region" description="Helical" evidence="7">
    <location>
        <begin position="129"/>
        <end position="149"/>
    </location>
</feature>
<dbReference type="InterPro" id="IPR020846">
    <property type="entry name" value="MFS_dom"/>
</dbReference>
<feature type="transmembrane region" description="Helical" evidence="7">
    <location>
        <begin position="161"/>
        <end position="184"/>
    </location>
</feature>
<protein>
    <recommendedName>
        <fullName evidence="8">Major facilitator superfamily (MFS) profile domain-containing protein</fullName>
    </recommendedName>
</protein>
<keyword evidence="4 7" id="KW-1133">Transmembrane helix</keyword>
<evidence type="ECO:0000256" key="6">
    <source>
        <dbReference type="ARBA" id="ARBA00024338"/>
    </source>
</evidence>
<evidence type="ECO:0000256" key="2">
    <source>
        <dbReference type="ARBA" id="ARBA00022448"/>
    </source>
</evidence>
<dbReference type="Gene3D" id="1.20.1250.20">
    <property type="entry name" value="MFS general substrate transporter like domains"/>
    <property type="match status" value="2"/>
</dbReference>
<feature type="domain" description="Major facilitator superfamily (MFS) profile" evidence="8">
    <location>
        <begin position="37"/>
        <end position="474"/>
    </location>
</feature>
<keyword evidence="5 7" id="KW-0472">Membrane</keyword>
<dbReference type="GO" id="GO:0016020">
    <property type="term" value="C:membrane"/>
    <property type="evidence" value="ECO:0007669"/>
    <property type="project" value="UniProtKB-SubCell"/>
</dbReference>
<comment type="similarity">
    <text evidence="6">Belongs to the major facilitator superfamily. Spinster (TC 2.A.1.49) family.</text>
</comment>
<feature type="transmembrane region" description="Helical" evidence="7">
    <location>
        <begin position="103"/>
        <end position="123"/>
    </location>
</feature>
<feature type="transmembrane region" description="Helical" evidence="7">
    <location>
        <begin position="196"/>
        <end position="216"/>
    </location>
</feature>
<feature type="transmembrane region" description="Helical" evidence="7">
    <location>
        <begin position="400"/>
        <end position="418"/>
    </location>
</feature>
<evidence type="ECO:0000259" key="8">
    <source>
        <dbReference type="PROSITE" id="PS50850"/>
    </source>
</evidence>
<dbReference type="InterPro" id="IPR036259">
    <property type="entry name" value="MFS_trans_sf"/>
</dbReference>
<organism evidence="9">
    <name type="scientific">Picocystis salinarum</name>
    <dbReference type="NCBI Taxonomy" id="88271"/>
    <lineage>
        <taxon>Eukaryota</taxon>
        <taxon>Viridiplantae</taxon>
        <taxon>Chlorophyta</taxon>
        <taxon>Picocystophyceae</taxon>
        <taxon>Picocystales</taxon>
        <taxon>Picocystaceae</taxon>
        <taxon>Picocystis</taxon>
    </lineage>
</organism>
<dbReference type="InterPro" id="IPR011701">
    <property type="entry name" value="MFS"/>
</dbReference>
<accession>A0A7S3XCK9</accession>
<dbReference type="PANTHER" id="PTHR23505">
    <property type="entry name" value="SPINSTER"/>
    <property type="match status" value="1"/>
</dbReference>
<dbReference type="Pfam" id="PF07690">
    <property type="entry name" value="MFS_1"/>
    <property type="match status" value="1"/>
</dbReference>
<evidence type="ECO:0000256" key="1">
    <source>
        <dbReference type="ARBA" id="ARBA00004141"/>
    </source>
</evidence>
<feature type="transmembrane region" description="Helical" evidence="7">
    <location>
        <begin position="438"/>
        <end position="461"/>
    </location>
</feature>
<dbReference type="GO" id="GO:0022857">
    <property type="term" value="F:transmembrane transporter activity"/>
    <property type="evidence" value="ECO:0007669"/>
    <property type="project" value="InterPro"/>
</dbReference>
<keyword evidence="2" id="KW-0813">Transport</keyword>
<dbReference type="InterPro" id="IPR044770">
    <property type="entry name" value="MFS_spinster-like"/>
</dbReference>
<evidence type="ECO:0000256" key="5">
    <source>
        <dbReference type="ARBA" id="ARBA00023136"/>
    </source>
</evidence>
<dbReference type="SUPFAM" id="SSF103473">
    <property type="entry name" value="MFS general substrate transporter"/>
    <property type="match status" value="1"/>
</dbReference>
<evidence type="ECO:0000313" key="9">
    <source>
        <dbReference type="EMBL" id="CAE0607555.1"/>
    </source>
</evidence>
<name>A0A7S3XCK9_9CHLO</name>
<comment type="subcellular location">
    <subcellularLocation>
        <location evidence="1">Membrane</location>
        <topology evidence="1">Multi-pass membrane protein</topology>
    </subcellularLocation>
</comment>
<dbReference type="EMBL" id="HBIS01001557">
    <property type="protein sequence ID" value="CAE0607555.1"/>
    <property type="molecule type" value="Transcribed_RNA"/>
</dbReference>
<keyword evidence="3 7" id="KW-0812">Transmembrane</keyword>
<evidence type="ECO:0000256" key="7">
    <source>
        <dbReference type="SAM" id="Phobius"/>
    </source>
</evidence>
<reference evidence="9" key="1">
    <citation type="submission" date="2021-01" db="EMBL/GenBank/DDBJ databases">
        <authorList>
            <person name="Corre E."/>
            <person name="Pelletier E."/>
            <person name="Niang G."/>
            <person name="Scheremetjew M."/>
            <person name="Finn R."/>
            <person name="Kale V."/>
            <person name="Holt S."/>
            <person name="Cochrane G."/>
            <person name="Meng A."/>
            <person name="Brown T."/>
            <person name="Cohen L."/>
        </authorList>
    </citation>
    <scope>NUCLEOTIDE SEQUENCE</scope>
    <source>
        <strain evidence="9">CCMP1897</strain>
    </source>
</reference>
<feature type="transmembrane region" description="Helical" evidence="7">
    <location>
        <begin position="291"/>
        <end position="313"/>
    </location>
</feature>
<feature type="transmembrane region" description="Helical" evidence="7">
    <location>
        <begin position="325"/>
        <end position="348"/>
    </location>
</feature>
<sequence length="474" mass="51062">MSLEARSSEDWDPELNGESADRLLQKQASHRWRRVASATIVNVASVAERADEALLPAVYRDVGEAFRATPTQLGNLTLYRALAQAATSPLAGILSDLTDRRKVIAGAAAAWAVATYAFGSSMSYGPARFLRIANGAALGIAVPAMQSLIADMYPQNQRGKAFGLMLFTSLAGATLAGIGATTISRDIIAGERGWRFAFHTCAVVSFITSILVYLYVKDPVAGSRNGQSGSREDSVDHILRKAVSDVKFVVSIPSFRMVVLQGIVGTSPWNAILFLTMWLQLLGFTDATAAMIYASFAFGSGFGGYVGGVLGDYAASISPNHGRIIIAQLSVASGLPCCYLLLCVFPRVQASATSFGLLLFTMGCLINWCQAGCNSPLFAEIVPVSMRSTIYAFDRSFEGAVAACAAPLVGIVAERVFGYHGKVFKYPDLENAEALGSALLYCMAVPWLFCLIFYTPLHWLYAKDRERQQYHAIQ</sequence>
<dbReference type="AlphaFoldDB" id="A0A7S3XCK9"/>
<dbReference type="PANTHER" id="PTHR23505:SF52">
    <property type="entry name" value="MAJOR FACILITATOR SUPERFAMILY PROTEIN"/>
    <property type="match status" value="1"/>
</dbReference>
<feature type="transmembrane region" description="Helical" evidence="7">
    <location>
        <begin position="354"/>
        <end position="379"/>
    </location>
</feature>
<gene>
    <name evidence="9" type="ORF">PSAL00342_LOCUS1372</name>
</gene>
<evidence type="ECO:0000256" key="4">
    <source>
        <dbReference type="ARBA" id="ARBA00022989"/>
    </source>
</evidence>
<feature type="transmembrane region" description="Helical" evidence="7">
    <location>
        <begin position="257"/>
        <end position="279"/>
    </location>
</feature>
<dbReference type="PROSITE" id="PS50850">
    <property type="entry name" value="MFS"/>
    <property type="match status" value="1"/>
</dbReference>
<evidence type="ECO:0000256" key="3">
    <source>
        <dbReference type="ARBA" id="ARBA00022692"/>
    </source>
</evidence>
<proteinExistence type="inferred from homology"/>